<organism evidence="1">
    <name type="scientific">Lotharella oceanica</name>
    <dbReference type="NCBI Taxonomy" id="641309"/>
    <lineage>
        <taxon>Eukaryota</taxon>
        <taxon>Sar</taxon>
        <taxon>Rhizaria</taxon>
        <taxon>Cercozoa</taxon>
        <taxon>Chlorarachniophyceae</taxon>
        <taxon>Lotharella</taxon>
    </lineage>
</organism>
<proteinExistence type="predicted"/>
<reference evidence="1" key="1">
    <citation type="submission" date="2021-01" db="EMBL/GenBank/DDBJ databases">
        <authorList>
            <person name="Corre E."/>
            <person name="Pelletier E."/>
            <person name="Niang G."/>
            <person name="Scheremetjew M."/>
            <person name="Finn R."/>
            <person name="Kale V."/>
            <person name="Holt S."/>
            <person name="Cochrane G."/>
            <person name="Meng A."/>
            <person name="Brown T."/>
            <person name="Cohen L."/>
        </authorList>
    </citation>
    <scope>NUCLEOTIDE SEQUENCE</scope>
    <source>
        <strain evidence="1">CCMP622</strain>
    </source>
</reference>
<protein>
    <submittedName>
        <fullName evidence="1">Uncharacterized protein</fullName>
    </submittedName>
</protein>
<sequence length="459" mass="53250">MNESKGSDVGDFPFRRYVRLGARVYLNPDLKPSDIVLEHWGPDDDDDDEQWGPDEQCPIEKFLISRGIGTVVGCSDRSDRPQGRCSEWWFDRVTLGSNPYLRVEWDSGDWIDVKMYAREMDQQQWGIPVFKYAEDVHSWRVEATWKIVKKLLPVALRDDVVGTVIKSYMRSEVYYSATAGANWVQVRDVIFRSFKISLPKHPPKGRIFQGEWKPSVFFLPGGMILPWETLAYVFSVGFPEQQSFLCVKARFVVNRMYDHPRFSVEIFDGDRPVVIHGCIEGIHDKFVDYMFVNGISPLELKLACVVCDLSDESPALHPNDYIPLHHVCLGASNPSPSECWGLPRGMLDRGNRAILQEMLESYLKLVERAREHVSDGKTRYLVFDNMLCCEEIECLRDYFDIKRVKFSGCWKAPRVFDRREKIVEAKLLDLLDEHLSLYLHKRKVQVVSRRGQKRKNLKT</sequence>
<dbReference type="EMBL" id="HBHP01023372">
    <property type="protein sequence ID" value="CAD9770551.1"/>
    <property type="molecule type" value="Transcribed_RNA"/>
</dbReference>
<accession>A0A7S2TX53</accession>
<evidence type="ECO:0000313" key="1">
    <source>
        <dbReference type="EMBL" id="CAD9770551.1"/>
    </source>
</evidence>
<name>A0A7S2TX53_9EUKA</name>
<gene>
    <name evidence="1" type="ORF">LSP00402_LOCUS14537</name>
</gene>
<dbReference type="AlphaFoldDB" id="A0A7S2TX53"/>